<sequence>MRSEPNGPLTALAALDAFDALDGLAQAVLIVDNAAQVVFANRAAAALLAQPQGLRESPRGLQTPSPKATQRLHASIASAAGDGDGASTRTGSAMLVERTTAGIPGIALQVLISPLGARPGLAMLMVNDPQAVPHGIEQHLIALYALTPAEARVAGEVGNGGNPRAIAATLRILPSTVRTHLHHIFAKTATRGQADLMRLVAQLAQLPRGFTERGD</sequence>
<proteinExistence type="predicted"/>
<dbReference type="Pfam" id="PF00196">
    <property type="entry name" value="GerE"/>
    <property type="match status" value="1"/>
</dbReference>
<keyword evidence="2" id="KW-0238">DNA-binding</keyword>
<name>A0A2S4MJD4_9BURK</name>
<dbReference type="EMBL" id="PQGA01000002">
    <property type="protein sequence ID" value="POR54873.1"/>
    <property type="molecule type" value="Genomic_DNA"/>
</dbReference>
<dbReference type="Gene3D" id="1.10.10.10">
    <property type="entry name" value="Winged helix-like DNA-binding domain superfamily/Winged helix DNA-binding domain"/>
    <property type="match status" value="1"/>
</dbReference>
<dbReference type="SUPFAM" id="SSF46894">
    <property type="entry name" value="C-terminal effector domain of the bipartite response regulators"/>
    <property type="match status" value="1"/>
</dbReference>
<keyword evidence="3" id="KW-1185">Reference proteome</keyword>
<reference evidence="2 3" key="1">
    <citation type="submission" date="2018-01" db="EMBL/GenBank/DDBJ databases">
        <title>Genomic Encyclopedia of Type Strains, Phase III (KMG-III): the genomes of soil and plant-associated and newly described type strains.</title>
        <authorList>
            <person name="Whitman W."/>
        </authorList>
    </citation>
    <scope>NUCLEOTIDE SEQUENCE [LARGE SCALE GENOMIC DNA]</scope>
    <source>
        <strain evidence="2 3">JCM 18070</strain>
    </source>
</reference>
<accession>A0A2S4MJD4</accession>
<dbReference type="OrthoDB" id="5497412at2"/>
<evidence type="ECO:0000313" key="3">
    <source>
        <dbReference type="Proteomes" id="UP000237381"/>
    </source>
</evidence>
<dbReference type="GO" id="GO:0006355">
    <property type="term" value="P:regulation of DNA-templated transcription"/>
    <property type="evidence" value="ECO:0007669"/>
    <property type="project" value="InterPro"/>
</dbReference>
<dbReference type="AlphaFoldDB" id="A0A2S4MJD4"/>
<dbReference type="InterPro" id="IPR000792">
    <property type="entry name" value="Tscrpt_reg_LuxR_C"/>
</dbReference>
<gene>
    <name evidence="2" type="ORF">B0G62_102483</name>
</gene>
<dbReference type="InterPro" id="IPR036388">
    <property type="entry name" value="WH-like_DNA-bd_sf"/>
</dbReference>
<dbReference type="Proteomes" id="UP000237381">
    <property type="component" value="Unassembled WGS sequence"/>
</dbReference>
<protein>
    <submittedName>
        <fullName evidence="2">DNA-binding CsgD family transcriptional regulator</fullName>
    </submittedName>
</protein>
<feature type="domain" description="HTH luxR-type" evidence="1">
    <location>
        <begin position="143"/>
        <end position="200"/>
    </location>
</feature>
<dbReference type="RefSeq" id="WP_103703399.1">
    <property type="nucleotide sequence ID" value="NZ_PQGA01000002.1"/>
</dbReference>
<organism evidence="2 3">
    <name type="scientific">Paraburkholderia eburnea</name>
    <dbReference type="NCBI Taxonomy" id="1189126"/>
    <lineage>
        <taxon>Bacteria</taxon>
        <taxon>Pseudomonadati</taxon>
        <taxon>Pseudomonadota</taxon>
        <taxon>Betaproteobacteria</taxon>
        <taxon>Burkholderiales</taxon>
        <taxon>Burkholderiaceae</taxon>
        <taxon>Paraburkholderia</taxon>
    </lineage>
</organism>
<dbReference type="GO" id="GO:0003677">
    <property type="term" value="F:DNA binding"/>
    <property type="evidence" value="ECO:0007669"/>
    <property type="project" value="UniProtKB-KW"/>
</dbReference>
<dbReference type="InterPro" id="IPR016032">
    <property type="entry name" value="Sig_transdc_resp-reg_C-effctor"/>
</dbReference>
<evidence type="ECO:0000259" key="1">
    <source>
        <dbReference type="SMART" id="SM00421"/>
    </source>
</evidence>
<dbReference type="SMART" id="SM00421">
    <property type="entry name" value="HTH_LUXR"/>
    <property type="match status" value="1"/>
</dbReference>
<evidence type="ECO:0000313" key="2">
    <source>
        <dbReference type="EMBL" id="POR54873.1"/>
    </source>
</evidence>
<comment type="caution">
    <text evidence="2">The sequence shown here is derived from an EMBL/GenBank/DDBJ whole genome shotgun (WGS) entry which is preliminary data.</text>
</comment>